<name>A0A1S1P5C6_METEX</name>
<dbReference type="Proteomes" id="UP000180215">
    <property type="component" value="Unassembled WGS sequence"/>
</dbReference>
<comment type="caution">
    <text evidence="2">The sequence shown here is derived from an EMBL/GenBank/DDBJ whole genome shotgun (WGS) entry which is preliminary data.</text>
</comment>
<dbReference type="EMBL" id="MNAO01000126">
    <property type="protein sequence ID" value="OHV16449.1"/>
    <property type="molecule type" value="Genomic_DNA"/>
</dbReference>
<protein>
    <submittedName>
        <fullName evidence="2">Uncharacterized protein</fullName>
    </submittedName>
</protein>
<keyword evidence="1" id="KW-0812">Transmembrane</keyword>
<evidence type="ECO:0000313" key="2">
    <source>
        <dbReference type="EMBL" id="OHV16449.1"/>
    </source>
</evidence>
<evidence type="ECO:0000313" key="3">
    <source>
        <dbReference type="Proteomes" id="UP000180215"/>
    </source>
</evidence>
<organism evidence="2 3">
    <name type="scientific">Methylorubrum extorquens</name>
    <name type="common">Methylobacterium dichloromethanicum</name>
    <name type="synonym">Methylobacterium extorquens</name>
    <dbReference type="NCBI Taxonomy" id="408"/>
    <lineage>
        <taxon>Bacteria</taxon>
        <taxon>Pseudomonadati</taxon>
        <taxon>Pseudomonadota</taxon>
        <taxon>Alphaproteobacteria</taxon>
        <taxon>Hyphomicrobiales</taxon>
        <taxon>Methylobacteriaceae</taxon>
        <taxon>Methylorubrum</taxon>
    </lineage>
</organism>
<gene>
    <name evidence="2" type="ORF">BK022_12145</name>
</gene>
<proteinExistence type="predicted"/>
<accession>A0A1S1P5C6</accession>
<keyword evidence="1" id="KW-0472">Membrane</keyword>
<evidence type="ECO:0000256" key="1">
    <source>
        <dbReference type="SAM" id="Phobius"/>
    </source>
</evidence>
<reference evidence="2 3" key="1">
    <citation type="submission" date="2016-10" db="EMBL/GenBank/DDBJ databases">
        <title>Draft genome sequence of Methylobacterium extorquens CP3, a seed endophyte of Crotalaria pumila with plant growth-promoting and metal tolerance properties.</title>
        <authorList>
            <person name="Sanchez-Lopez A.S."/>
            <person name="Van Hamme J.D."/>
            <person name="Thijs S."/>
            <person name="Mcammond B.M."/>
            <person name="Stevens V."/>
            <person name="Gonzalez-Chavez M.D.C."/>
            <person name="Vangronsveld J."/>
        </authorList>
    </citation>
    <scope>NUCLEOTIDE SEQUENCE [LARGE SCALE GENOMIC DNA]</scope>
    <source>
        <strain evidence="2 3">CP3</strain>
    </source>
</reference>
<feature type="transmembrane region" description="Helical" evidence="1">
    <location>
        <begin position="6"/>
        <end position="26"/>
    </location>
</feature>
<keyword evidence="1" id="KW-1133">Transmembrane helix</keyword>
<sequence>MRSVAMLVAVPVMMMGVNIYTATMAMSRPGQIMTTRDMNIECRGNGWVGRGARDCCSGRCRVLKSKRCKCIGNKPSF</sequence>
<dbReference type="AlphaFoldDB" id="A0A1S1P5C6"/>